<dbReference type="EMBL" id="MU155253">
    <property type="protein sequence ID" value="KAF9477705.1"/>
    <property type="molecule type" value="Genomic_DNA"/>
</dbReference>
<evidence type="ECO:0000313" key="2">
    <source>
        <dbReference type="Proteomes" id="UP000807469"/>
    </source>
</evidence>
<organism evidence="1 2">
    <name type="scientific">Pholiota conissans</name>
    <dbReference type="NCBI Taxonomy" id="109636"/>
    <lineage>
        <taxon>Eukaryota</taxon>
        <taxon>Fungi</taxon>
        <taxon>Dikarya</taxon>
        <taxon>Basidiomycota</taxon>
        <taxon>Agaricomycotina</taxon>
        <taxon>Agaricomycetes</taxon>
        <taxon>Agaricomycetidae</taxon>
        <taxon>Agaricales</taxon>
        <taxon>Agaricineae</taxon>
        <taxon>Strophariaceae</taxon>
        <taxon>Pholiota</taxon>
    </lineage>
</organism>
<evidence type="ECO:0000313" key="1">
    <source>
        <dbReference type="EMBL" id="KAF9477705.1"/>
    </source>
</evidence>
<dbReference type="OrthoDB" id="2130750at2759"/>
<dbReference type="Proteomes" id="UP000807469">
    <property type="component" value="Unassembled WGS sequence"/>
</dbReference>
<keyword evidence="2" id="KW-1185">Reference proteome</keyword>
<accession>A0A9P5YZU1</accession>
<comment type="caution">
    <text evidence="1">The sequence shown here is derived from an EMBL/GenBank/DDBJ whole genome shotgun (WGS) entry which is preliminary data.</text>
</comment>
<name>A0A9P5YZU1_9AGAR</name>
<protein>
    <submittedName>
        <fullName evidence="1">Uncharacterized protein</fullName>
    </submittedName>
</protein>
<gene>
    <name evidence="1" type="ORF">BDN70DRAFT_95811</name>
</gene>
<dbReference type="AlphaFoldDB" id="A0A9P5YZU1"/>
<reference evidence="1" key="1">
    <citation type="submission" date="2020-11" db="EMBL/GenBank/DDBJ databases">
        <authorList>
            <consortium name="DOE Joint Genome Institute"/>
            <person name="Ahrendt S."/>
            <person name="Riley R."/>
            <person name="Andreopoulos W."/>
            <person name="Labutti K."/>
            <person name="Pangilinan J."/>
            <person name="Ruiz-Duenas F.J."/>
            <person name="Barrasa J.M."/>
            <person name="Sanchez-Garcia M."/>
            <person name="Camarero S."/>
            <person name="Miyauchi S."/>
            <person name="Serrano A."/>
            <person name="Linde D."/>
            <person name="Babiker R."/>
            <person name="Drula E."/>
            <person name="Ayuso-Fernandez I."/>
            <person name="Pacheco R."/>
            <person name="Padilla G."/>
            <person name="Ferreira P."/>
            <person name="Barriuso J."/>
            <person name="Kellner H."/>
            <person name="Castanera R."/>
            <person name="Alfaro M."/>
            <person name="Ramirez L."/>
            <person name="Pisabarro A.G."/>
            <person name="Kuo A."/>
            <person name="Tritt A."/>
            <person name="Lipzen A."/>
            <person name="He G."/>
            <person name="Yan M."/>
            <person name="Ng V."/>
            <person name="Cullen D."/>
            <person name="Martin F."/>
            <person name="Rosso M.-N."/>
            <person name="Henrissat B."/>
            <person name="Hibbett D."/>
            <person name="Martinez A.T."/>
            <person name="Grigoriev I.V."/>
        </authorList>
    </citation>
    <scope>NUCLEOTIDE SEQUENCE</scope>
    <source>
        <strain evidence="1">CIRM-BRFM 674</strain>
    </source>
</reference>
<sequence>MGQPEVRAVAQVVLAPPSLQEATKNSTVAWQEHLESLFHHAKDRFPDVVWELVGEDDDDRHVYDEVWGHKAIVYARAPPSFQNRYFAVRSADSTTALSYNDDDDDDPAQSALSLGLDVALVGRTPSPSNEPHQTSSLLRITTCINPALFSNGISCFPIDDISSLLNSQDYMYHDP</sequence>
<proteinExistence type="predicted"/>